<dbReference type="RefSeq" id="WP_088712172.1">
    <property type="nucleotide sequence ID" value="NZ_NFZT01000001.1"/>
</dbReference>
<gene>
    <name evidence="1" type="ORF">B5C34_07900</name>
</gene>
<accession>A0A219B6G4</accession>
<dbReference type="Proteomes" id="UP000198462">
    <property type="component" value="Unassembled WGS sequence"/>
</dbReference>
<organism evidence="1 2">
    <name type="scientific">Pacificimonas flava</name>
    <dbReference type="NCBI Taxonomy" id="1234595"/>
    <lineage>
        <taxon>Bacteria</taxon>
        <taxon>Pseudomonadati</taxon>
        <taxon>Pseudomonadota</taxon>
        <taxon>Alphaproteobacteria</taxon>
        <taxon>Sphingomonadales</taxon>
        <taxon>Sphingosinicellaceae</taxon>
        <taxon>Pacificimonas</taxon>
    </lineage>
</organism>
<protein>
    <submittedName>
        <fullName evidence="1">Uncharacterized protein</fullName>
    </submittedName>
</protein>
<dbReference type="AlphaFoldDB" id="A0A219B6G4"/>
<evidence type="ECO:0000313" key="1">
    <source>
        <dbReference type="EMBL" id="OWV33389.1"/>
    </source>
</evidence>
<sequence length="182" mass="20170">MSLHRSSGFRPIGEILARQVLPGLRSALRYPLRVSCLGTVRFVDDHDADEFDRTVVLGECTSPQDAMTIAAQRVSRDDIRVGEDDTLRFEARIAAIHDSTYGLVLAGEIRARAIVWQQPVTSDAQARRIVSEASRLRGSASAACNARLARNLRYRASLLETRLVDRGWRETAAELLSLPRAA</sequence>
<dbReference type="OrthoDB" id="7375890at2"/>
<keyword evidence="2" id="KW-1185">Reference proteome</keyword>
<dbReference type="EMBL" id="NFZT01000001">
    <property type="protein sequence ID" value="OWV33389.1"/>
    <property type="molecule type" value="Genomic_DNA"/>
</dbReference>
<comment type="caution">
    <text evidence="1">The sequence shown here is derived from an EMBL/GenBank/DDBJ whole genome shotgun (WGS) entry which is preliminary data.</text>
</comment>
<evidence type="ECO:0000313" key="2">
    <source>
        <dbReference type="Proteomes" id="UP000198462"/>
    </source>
</evidence>
<name>A0A219B6G4_9SPHN</name>
<proteinExistence type="predicted"/>
<reference evidence="2" key="1">
    <citation type="submission" date="2017-05" db="EMBL/GenBank/DDBJ databases">
        <authorList>
            <person name="Lin X."/>
        </authorList>
    </citation>
    <scope>NUCLEOTIDE SEQUENCE [LARGE SCALE GENOMIC DNA]</scope>
    <source>
        <strain evidence="2">JLT2012</strain>
    </source>
</reference>